<dbReference type="GO" id="GO:0008080">
    <property type="term" value="F:N-acetyltransferase activity"/>
    <property type="evidence" value="ECO:0007669"/>
    <property type="project" value="InterPro"/>
</dbReference>
<dbReference type="InterPro" id="IPR016181">
    <property type="entry name" value="Acyl_CoA_acyltransferase"/>
</dbReference>
<protein>
    <submittedName>
        <fullName evidence="4">Ribosomal-protein-alanine acetyltransferase</fullName>
    </submittedName>
</protein>
<dbReference type="InterPro" id="IPR000182">
    <property type="entry name" value="GNAT_dom"/>
</dbReference>
<dbReference type="Proteomes" id="UP001165092">
    <property type="component" value="Unassembled WGS sequence"/>
</dbReference>
<evidence type="ECO:0000313" key="4">
    <source>
        <dbReference type="EMBL" id="GLU49337.1"/>
    </source>
</evidence>
<dbReference type="Pfam" id="PF00583">
    <property type="entry name" value="Acetyltransf_1"/>
    <property type="match status" value="1"/>
</dbReference>
<keyword evidence="2" id="KW-0012">Acyltransferase</keyword>
<accession>A0A9W6UK36</accession>
<evidence type="ECO:0000313" key="5">
    <source>
        <dbReference type="Proteomes" id="UP001165092"/>
    </source>
</evidence>
<dbReference type="InterPro" id="IPR050832">
    <property type="entry name" value="Bact_Acetyltransf"/>
</dbReference>
<evidence type="ECO:0000259" key="3">
    <source>
        <dbReference type="PROSITE" id="PS51186"/>
    </source>
</evidence>
<evidence type="ECO:0000256" key="1">
    <source>
        <dbReference type="ARBA" id="ARBA00022679"/>
    </source>
</evidence>
<dbReference type="EMBL" id="BSQG01000006">
    <property type="protein sequence ID" value="GLU49337.1"/>
    <property type="molecule type" value="Genomic_DNA"/>
</dbReference>
<dbReference type="SUPFAM" id="SSF55729">
    <property type="entry name" value="Acyl-CoA N-acyltransferases (Nat)"/>
    <property type="match status" value="1"/>
</dbReference>
<keyword evidence="5" id="KW-1185">Reference proteome</keyword>
<gene>
    <name evidence="4" type="ORF">Nans01_36880</name>
</gene>
<dbReference type="RefSeq" id="WP_285760819.1">
    <property type="nucleotide sequence ID" value="NZ_BSQG01000006.1"/>
</dbReference>
<dbReference type="PROSITE" id="PS51186">
    <property type="entry name" value="GNAT"/>
    <property type="match status" value="1"/>
</dbReference>
<dbReference type="PANTHER" id="PTHR43877">
    <property type="entry name" value="AMINOALKYLPHOSPHONATE N-ACETYLTRANSFERASE-RELATED-RELATED"/>
    <property type="match status" value="1"/>
</dbReference>
<name>A0A9W6UK36_9ACTN</name>
<keyword evidence="1" id="KW-0808">Transferase</keyword>
<dbReference type="AlphaFoldDB" id="A0A9W6UK36"/>
<feature type="domain" description="N-acetyltransferase" evidence="3">
    <location>
        <begin position="3"/>
        <end position="148"/>
    </location>
</feature>
<comment type="caution">
    <text evidence="4">The sequence shown here is derived from an EMBL/GenBank/DDBJ whole genome shotgun (WGS) entry which is preliminary data.</text>
</comment>
<evidence type="ECO:0000256" key="2">
    <source>
        <dbReference type="ARBA" id="ARBA00023315"/>
    </source>
</evidence>
<dbReference type="Gene3D" id="3.40.630.30">
    <property type="match status" value="1"/>
</dbReference>
<proteinExistence type="predicted"/>
<dbReference type="InterPro" id="IPR006464">
    <property type="entry name" value="AcTrfase_RimI/Ard1"/>
</dbReference>
<reference evidence="4" key="1">
    <citation type="submission" date="2023-02" db="EMBL/GenBank/DDBJ databases">
        <title>Nocardiopsis ansamitocini NBRC 112285.</title>
        <authorList>
            <person name="Ichikawa N."/>
            <person name="Sato H."/>
            <person name="Tonouchi N."/>
        </authorList>
    </citation>
    <scope>NUCLEOTIDE SEQUENCE</scope>
    <source>
        <strain evidence="4">NBRC 112285</strain>
    </source>
</reference>
<organism evidence="4 5">
    <name type="scientific">Nocardiopsis ansamitocini</name>
    <dbReference type="NCBI Taxonomy" id="1670832"/>
    <lineage>
        <taxon>Bacteria</taxon>
        <taxon>Bacillati</taxon>
        <taxon>Actinomycetota</taxon>
        <taxon>Actinomycetes</taxon>
        <taxon>Streptosporangiales</taxon>
        <taxon>Nocardiopsidaceae</taxon>
        <taxon>Nocardiopsis</taxon>
    </lineage>
</organism>
<sequence length="158" mass="17205">MTHPLRLMNPADVVAVMELERTLFPADAWSEAMMREELAEPSRYYLVAENPGGEGILGYAGLRCVAPEGDVQTIAVAAGNEGKGIGSALLAALLEEAARRGVLEMFLEVRSDNPRAQDLYRRFGFAEIGVRRGYYVGADAIVMRRSATTVETTGRGIR</sequence>
<dbReference type="NCBIfam" id="TIGR01575">
    <property type="entry name" value="rimI"/>
    <property type="match status" value="1"/>
</dbReference>